<dbReference type="PANTHER" id="PTHR45624">
    <property type="entry name" value="MITOCHONDRIAL BASIC AMINO ACIDS TRANSPORTER-RELATED"/>
    <property type="match status" value="1"/>
</dbReference>
<evidence type="ECO:0000313" key="11">
    <source>
        <dbReference type="Proteomes" id="UP000009131"/>
    </source>
</evidence>
<dbReference type="Proteomes" id="UP000009131">
    <property type="component" value="Unassembled WGS sequence"/>
</dbReference>
<evidence type="ECO:0000256" key="5">
    <source>
        <dbReference type="ARBA" id="ARBA00022737"/>
    </source>
</evidence>
<dbReference type="PANTHER" id="PTHR45624:SF52">
    <property type="entry name" value="MITOCHONDRIAL CARRIER"/>
    <property type="match status" value="1"/>
</dbReference>
<proteinExistence type="inferred from homology"/>
<dbReference type="Gene3D" id="1.50.40.10">
    <property type="entry name" value="Mitochondrial carrier domain"/>
    <property type="match status" value="1"/>
</dbReference>
<dbReference type="InterPro" id="IPR023395">
    <property type="entry name" value="MCP_dom_sf"/>
</dbReference>
<dbReference type="eggNOG" id="ENOG502S1WU">
    <property type="taxonomic scope" value="Eukaryota"/>
</dbReference>
<keyword evidence="11" id="KW-1185">Reference proteome</keyword>
<dbReference type="RefSeq" id="XP_014569920.1">
    <property type="nucleotide sequence ID" value="XM_014714434.1"/>
</dbReference>
<name>G7DXT9_MIXOS</name>
<sequence>MSVTTTREDAKTYENGPSSLKAALGRSTASALAFYFSRPVRLFRPNKLGSWSAFQALAAEQGKPFGLAFVLSVYRAEGWMVARHIAPPFLANSCVGLVLFTVYTNAESYLRTTSMSSYVLPFAAGATAGLAQGLVSSPLDNLRVLATSAADPTRRKRWPGWLGMIKDALIPVWVRNERGKIKWSIFATRGTSLLGLTVLRDAIGFAFFFGLFDYARRGGRYMGTMIDRFLSSAQDARTTASRVVQATVIIVGGGAAAFVYNLLGKPIDQARSVVFAGRTQWHEAFLRQHARARAARKPIRAARRRYRSRLPFHPRLSYAPLAVPRIVSEEMPSAWHLIRAAVRRKGWRSFVSPVEARARITGRDRSRTRAQQIARLKSGPLASGDHPALGGPEVYSIRHKTSQIVLGRLANAATRMFRYVNPTALGLLVFAATSGDLS</sequence>
<evidence type="ECO:0000256" key="4">
    <source>
        <dbReference type="ARBA" id="ARBA00022692"/>
    </source>
</evidence>
<evidence type="ECO:0000256" key="2">
    <source>
        <dbReference type="ARBA" id="ARBA00006375"/>
    </source>
</evidence>
<dbReference type="HOGENOM" id="CLU_625671_0_0_1"/>
<organism evidence="10 11">
    <name type="scientific">Mixia osmundae (strain CBS 9802 / IAM 14324 / JCM 22182 / KY 12970)</name>
    <dbReference type="NCBI Taxonomy" id="764103"/>
    <lineage>
        <taxon>Eukaryota</taxon>
        <taxon>Fungi</taxon>
        <taxon>Dikarya</taxon>
        <taxon>Basidiomycota</taxon>
        <taxon>Pucciniomycotina</taxon>
        <taxon>Mixiomycetes</taxon>
        <taxon>Mixiales</taxon>
        <taxon>Mixiaceae</taxon>
        <taxon>Mixia</taxon>
    </lineage>
</organism>
<dbReference type="AlphaFoldDB" id="G7DXT9"/>
<keyword evidence="4 9" id="KW-0812">Transmembrane</keyword>
<evidence type="ECO:0000256" key="3">
    <source>
        <dbReference type="ARBA" id="ARBA00022448"/>
    </source>
</evidence>
<evidence type="ECO:0000256" key="9">
    <source>
        <dbReference type="SAM" id="Phobius"/>
    </source>
</evidence>
<dbReference type="InterPro" id="IPR050567">
    <property type="entry name" value="Mitochondrial_Carrier"/>
</dbReference>
<dbReference type="GO" id="GO:0031966">
    <property type="term" value="C:mitochondrial membrane"/>
    <property type="evidence" value="ECO:0007669"/>
    <property type="project" value="UniProtKB-SubCell"/>
</dbReference>
<feature type="transmembrane region" description="Helical" evidence="9">
    <location>
        <begin position="243"/>
        <end position="263"/>
    </location>
</feature>
<dbReference type="STRING" id="764103.G7DXT9"/>
<keyword evidence="3" id="KW-0813">Transport</keyword>
<evidence type="ECO:0000256" key="1">
    <source>
        <dbReference type="ARBA" id="ARBA00004225"/>
    </source>
</evidence>
<evidence type="ECO:0000256" key="6">
    <source>
        <dbReference type="ARBA" id="ARBA00022989"/>
    </source>
</evidence>
<protein>
    <recommendedName>
        <fullName evidence="12">Mitochondrial carrier</fullName>
    </recommendedName>
</protein>
<keyword evidence="5" id="KW-0677">Repeat</keyword>
<evidence type="ECO:0008006" key="12">
    <source>
        <dbReference type="Google" id="ProtNLM"/>
    </source>
</evidence>
<comment type="subcellular location">
    <subcellularLocation>
        <location evidence="1">Mitochondrion membrane</location>
        <topology evidence="1">Multi-pass membrane protein</topology>
    </subcellularLocation>
</comment>
<dbReference type="GO" id="GO:0000064">
    <property type="term" value="F:L-ornithine transmembrane transporter activity"/>
    <property type="evidence" value="ECO:0007669"/>
    <property type="project" value="TreeGrafter"/>
</dbReference>
<dbReference type="EMBL" id="BABT02000062">
    <property type="protein sequence ID" value="GAA95399.1"/>
    <property type="molecule type" value="Genomic_DNA"/>
</dbReference>
<accession>G7DXT9</accession>
<dbReference type="InParanoid" id="G7DXT9"/>
<dbReference type="GO" id="GO:1990575">
    <property type="term" value="P:mitochondrial L-ornithine transmembrane transport"/>
    <property type="evidence" value="ECO:0007669"/>
    <property type="project" value="TreeGrafter"/>
</dbReference>
<dbReference type="SUPFAM" id="SSF103506">
    <property type="entry name" value="Mitochondrial carrier"/>
    <property type="match status" value="1"/>
</dbReference>
<keyword evidence="7" id="KW-0496">Mitochondrion</keyword>
<evidence type="ECO:0000256" key="7">
    <source>
        <dbReference type="ARBA" id="ARBA00023128"/>
    </source>
</evidence>
<feature type="transmembrane region" description="Helical" evidence="9">
    <location>
        <begin position="193"/>
        <end position="212"/>
    </location>
</feature>
<keyword evidence="6 9" id="KW-1133">Transmembrane helix</keyword>
<comment type="caution">
    <text evidence="10">The sequence shown here is derived from an EMBL/GenBank/DDBJ whole genome shotgun (WGS) entry which is preliminary data.</text>
</comment>
<keyword evidence="8 9" id="KW-0472">Membrane</keyword>
<dbReference type="OrthoDB" id="3364892at2759"/>
<reference evidence="10 11" key="1">
    <citation type="journal article" date="2011" name="J. Gen. Appl. Microbiol.">
        <title>Draft genome sequencing of the enigmatic basidiomycete Mixia osmundae.</title>
        <authorList>
            <person name="Nishida H."/>
            <person name="Nagatsuka Y."/>
            <person name="Sugiyama J."/>
        </authorList>
    </citation>
    <scope>NUCLEOTIDE SEQUENCE [LARGE SCALE GENOMIC DNA]</scope>
    <source>
        <strain evidence="11">CBS 9802 / IAM 14324 / JCM 22182 / KY 12970</strain>
    </source>
</reference>
<gene>
    <name evidence="10" type="primary">Mo02053</name>
    <name evidence="10" type="ORF">E5Q_02053</name>
</gene>
<evidence type="ECO:0000256" key="8">
    <source>
        <dbReference type="ARBA" id="ARBA00023136"/>
    </source>
</evidence>
<reference evidence="10 11" key="2">
    <citation type="journal article" date="2012" name="Open Biol.">
        <title>Characteristics of nucleosomes and linker DNA regions on the genome of the basidiomycete Mixia osmundae revealed by mono- and dinucleosome mapping.</title>
        <authorList>
            <person name="Nishida H."/>
            <person name="Kondo S."/>
            <person name="Matsumoto T."/>
            <person name="Suzuki Y."/>
            <person name="Yoshikawa H."/>
            <person name="Taylor T.D."/>
            <person name="Sugiyama J."/>
        </authorList>
    </citation>
    <scope>NUCLEOTIDE SEQUENCE [LARGE SCALE GENOMIC DNA]</scope>
    <source>
        <strain evidence="11">CBS 9802 / IAM 14324 / JCM 22182 / KY 12970</strain>
    </source>
</reference>
<evidence type="ECO:0000313" key="10">
    <source>
        <dbReference type="EMBL" id="GAA95399.1"/>
    </source>
</evidence>
<comment type="similarity">
    <text evidence="2">Belongs to the mitochondrial carrier (TC 2.A.29) family.</text>
</comment>